<gene>
    <name evidence="1" type="ORF">ACFO8L_29055</name>
</gene>
<keyword evidence="2" id="KW-1185">Reference proteome</keyword>
<reference evidence="2" key="1">
    <citation type="journal article" date="2019" name="Int. J. Syst. Evol. Microbiol.">
        <title>The Global Catalogue of Microorganisms (GCM) 10K type strain sequencing project: providing services to taxonomists for standard genome sequencing and annotation.</title>
        <authorList>
            <consortium name="The Broad Institute Genomics Platform"/>
            <consortium name="The Broad Institute Genome Sequencing Center for Infectious Disease"/>
            <person name="Wu L."/>
            <person name="Ma J."/>
        </authorList>
    </citation>
    <scope>NUCLEOTIDE SEQUENCE [LARGE SCALE GENOMIC DNA]</scope>
    <source>
        <strain evidence="2">CCUG 49560</strain>
    </source>
</reference>
<accession>A0ABV9EMW5</accession>
<protein>
    <submittedName>
        <fullName evidence="1">Uncharacterized protein</fullName>
    </submittedName>
</protein>
<organism evidence="1 2">
    <name type="scientific">Sphaerisporangium corydalis</name>
    <dbReference type="NCBI Taxonomy" id="1441875"/>
    <lineage>
        <taxon>Bacteria</taxon>
        <taxon>Bacillati</taxon>
        <taxon>Actinomycetota</taxon>
        <taxon>Actinomycetes</taxon>
        <taxon>Streptosporangiales</taxon>
        <taxon>Streptosporangiaceae</taxon>
        <taxon>Sphaerisporangium</taxon>
    </lineage>
</organism>
<sequence length="176" mass="18521">MPDPKTTQILNAITGIARRLGVDPTEAVHRGRILAAESEGLDGGDLVLIALAELAAERDDASPAPVFLPDDADVAMVLAHLDANPAWEHVSTRGMGTTYRRQGGASREMWITVPDAVIVEHAGRGLLDDVIRAYNAHALGLGARVDRDALARLVAITQNTAPGSPIHRLATGQGSS</sequence>
<comment type="caution">
    <text evidence="1">The sequence shown here is derived from an EMBL/GenBank/DDBJ whole genome shotgun (WGS) entry which is preliminary data.</text>
</comment>
<dbReference type="EMBL" id="JBHSFN010000021">
    <property type="protein sequence ID" value="MFC4590173.1"/>
    <property type="molecule type" value="Genomic_DNA"/>
</dbReference>
<evidence type="ECO:0000313" key="1">
    <source>
        <dbReference type="EMBL" id="MFC4590173.1"/>
    </source>
</evidence>
<name>A0ABV9EMW5_9ACTN</name>
<dbReference type="RefSeq" id="WP_262843151.1">
    <property type="nucleotide sequence ID" value="NZ_JANZYP010000016.1"/>
</dbReference>
<dbReference type="Proteomes" id="UP001595891">
    <property type="component" value="Unassembled WGS sequence"/>
</dbReference>
<evidence type="ECO:0000313" key="2">
    <source>
        <dbReference type="Proteomes" id="UP001595891"/>
    </source>
</evidence>
<proteinExistence type="predicted"/>